<dbReference type="Proteomes" id="UP000486602">
    <property type="component" value="Unassembled WGS sequence"/>
</dbReference>
<dbReference type="InterPro" id="IPR003838">
    <property type="entry name" value="ABC3_permease_C"/>
</dbReference>
<dbReference type="Pfam" id="PF12704">
    <property type="entry name" value="MacB_PCD"/>
    <property type="match status" value="2"/>
</dbReference>
<dbReference type="InterPro" id="IPR050250">
    <property type="entry name" value="Macrolide_Exporter_MacB"/>
</dbReference>
<feature type="transmembrane region" description="Helical" evidence="6">
    <location>
        <begin position="294"/>
        <end position="316"/>
    </location>
</feature>
<dbReference type="InterPro" id="IPR025857">
    <property type="entry name" value="MacB_PCD"/>
</dbReference>
<organism evidence="9 10">
    <name type="scientific">Cryomorpha ignava</name>
    <dbReference type="NCBI Taxonomy" id="101383"/>
    <lineage>
        <taxon>Bacteria</taxon>
        <taxon>Pseudomonadati</taxon>
        <taxon>Bacteroidota</taxon>
        <taxon>Flavobacteriia</taxon>
        <taxon>Flavobacteriales</taxon>
        <taxon>Cryomorphaceae</taxon>
        <taxon>Cryomorpha</taxon>
    </lineage>
</organism>
<sequence length="803" mass="89648">MIKNYFKIAWRNIVKHKGIFFINIFGLAIGIATCLMIALLVFNELSYDKYNEKADQIVRVVFHARVNGENIKEAVVMAPVAEAFKREIPEVIDATRLTNLFNPKITYKNNTYRDTRFAYVDPNFFDVFTLQIIEGNSKTPLNQPNSIVISTKAAKKYFGSENAIGKVLHLENYNRDFMVTAIMDEVPENSHFHFDMFASTIGYPAAEKKSWMESEFFTYLVLKKGKNIIEVEAKIPPMIEKYMGPQMQESMGMSFSEFSKNNQIELSLQPLTDIHLNADFSGASQLEPGGDIKYIYIFSAIALFMLLIACINFMNLATASASKRAKEVGIRKVLGSNQKQLIFQFLSESFIATLLATVLGVLLLILALPIFNAISGKELEISYLVRPPVVIFLIVIVIGITVFAGGYPAFFLSSFKPVATLKSKFIGPGNSRVVRSGLVVFQFVISAGLILATLVVHQQMEYIQNKQLGYEKDQLLVLRDSYLLGQNEAAFKNELMHDPAVANVSQSAFVPAGDTDNNMSPIFIGDRLIRRMAVYHVDDQYIPTMGMELVSGRNFSKEFGSDSTKVIINEQAAKVLGFGDDVLGKQIRKGSTNGGQILTIVGVIKDFNFRSLHQNIEPLIMVNHPYGGLIVRAKVGDMADLIDQANSLWLGFNTKEAFSYSIMDDSYNQTYLAEQKMGNILALFAILTILVACLGLFGLVTYTAEQRYKEIGIRKVLGSSIAQIVALLSKDFLKLILISFLIAFPLAIYLMNMWLQDFAYRIDIKWWLVAVAAIITTAVAFATISFKSIKAAVANPVDSLKTE</sequence>
<proteinExistence type="predicted"/>
<feature type="transmembrane region" description="Helical" evidence="6">
    <location>
        <begin position="391"/>
        <end position="412"/>
    </location>
</feature>
<feature type="transmembrane region" description="Helical" evidence="6">
    <location>
        <begin position="680"/>
        <end position="700"/>
    </location>
</feature>
<keyword evidence="5 6" id="KW-0472">Membrane</keyword>
<dbReference type="EMBL" id="JAAGVY010000023">
    <property type="protein sequence ID" value="NEN24280.1"/>
    <property type="molecule type" value="Genomic_DNA"/>
</dbReference>
<evidence type="ECO:0000313" key="9">
    <source>
        <dbReference type="EMBL" id="NEN24280.1"/>
    </source>
</evidence>
<feature type="domain" description="ABC3 transporter permease C-terminal" evidence="7">
    <location>
        <begin position="300"/>
        <end position="415"/>
    </location>
</feature>
<comment type="caution">
    <text evidence="9">The sequence shown here is derived from an EMBL/GenBank/DDBJ whole genome shotgun (WGS) entry which is preliminary data.</text>
</comment>
<feature type="transmembrane region" description="Helical" evidence="6">
    <location>
        <begin position="767"/>
        <end position="786"/>
    </location>
</feature>
<evidence type="ECO:0000256" key="1">
    <source>
        <dbReference type="ARBA" id="ARBA00004651"/>
    </source>
</evidence>
<evidence type="ECO:0000256" key="4">
    <source>
        <dbReference type="ARBA" id="ARBA00022989"/>
    </source>
</evidence>
<name>A0A7K3WRH5_9FLAO</name>
<gene>
    <name evidence="9" type="ORF">G3O08_12275</name>
</gene>
<evidence type="ECO:0000313" key="10">
    <source>
        <dbReference type="Proteomes" id="UP000486602"/>
    </source>
</evidence>
<evidence type="ECO:0000256" key="3">
    <source>
        <dbReference type="ARBA" id="ARBA00022692"/>
    </source>
</evidence>
<reference evidence="9 10" key="1">
    <citation type="submission" date="2020-02" db="EMBL/GenBank/DDBJ databases">
        <title>Out from the shadows clarifying the taxonomy of the family Cryomorphaceae and related taxa by utilizing the GTDB taxonomic framework.</title>
        <authorList>
            <person name="Bowman J.P."/>
        </authorList>
    </citation>
    <scope>NUCLEOTIDE SEQUENCE [LARGE SCALE GENOMIC DNA]</scope>
    <source>
        <strain evidence="9 10">QSSC 1-22</strain>
    </source>
</reference>
<dbReference type="PANTHER" id="PTHR30572:SF18">
    <property type="entry name" value="ABC-TYPE MACROLIDE FAMILY EXPORT SYSTEM PERMEASE COMPONENT 2"/>
    <property type="match status" value="1"/>
</dbReference>
<evidence type="ECO:0000256" key="5">
    <source>
        <dbReference type="ARBA" id="ARBA00023136"/>
    </source>
</evidence>
<dbReference type="GO" id="GO:0005886">
    <property type="term" value="C:plasma membrane"/>
    <property type="evidence" value="ECO:0007669"/>
    <property type="project" value="UniProtKB-SubCell"/>
</dbReference>
<keyword evidence="3 6" id="KW-0812">Transmembrane</keyword>
<dbReference type="PANTHER" id="PTHR30572">
    <property type="entry name" value="MEMBRANE COMPONENT OF TRANSPORTER-RELATED"/>
    <property type="match status" value="1"/>
</dbReference>
<dbReference type="Pfam" id="PF02687">
    <property type="entry name" value="FtsX"/>
    <property type="match status" value="2"/>
</dbReference>
<feature type="transmembrane region" description="Helical" evidence="6">
    <location>
        <begin position="433"/>
        <end position="456"/>
    </location>
</feature>
<feature type="domain" description="MacB-like periplasmic core" evidence="8">
    <location>
        <begin position="21"/>
        <end position="235"/>
    </location>
</feature>
<comment type="subcellular location">
    <subcellularLocation>
        <location evidence="1">Cell membrane</location>
        <topology evidence="1">Multi-pass membrane protein</topology>
    </subcellularLocation>
</comment>
<dbReference type="RefSeq" id="WP_163285674.1">
    <property type="nucleotide sequence ID" value="NZ_JAAGVY010000023.1"/>
</dbReference>
<dbReference type="AlphaFoldDB" id="A0A7K3WRH5"/>
<evidence type="ECO:0000256" key="6">
    <source>
        <dbReference type="SAM" id="Phobius"/>
    </source>
</evidence>
<feature type="transmembrane region" description="Helical" evidence="6">
    <location>
        <begin position="735"/>
        <end position="755"/>
    </location>
</feature>
<keyword evidence="2" id="KW-1003">Cell membrane</keyword>
<keyword evidence="10" id="KW-1185">Reference proteome</keyword>
<feature type="transmembrane region" description="Helical" evidence="6">
    <location>
        <begin position="349"/>
        <end position="371"/>
    </location>
</feature>
<accession>A0A7K3WRH5</accession>
<feature type="transmembrane region" description="Helical" evidence="6">
    <location>
        <begin position="20"/>
        <end position="42"/>
    </location>
</feature>
<evidence type="ECO:0000256" key="2">
    <source>
        <dbReference type="ARBA" id="ARBA00022475"/>
    </source>
</evidence>
<evidence type="ECO:0000259" key="7">
    <source>
        <dbReference type="Pfam" id="PF02687"/>
    </source>
</evidence>
<feature type="domain" description="MacB-like periplasmic core" evidence="8">
    <location>
        <begin position="444"/>
        <end position="609"/>
    </location>
</feature>
<evidence type="ECO:0000259" key="8">
    <source>
        <dbReference type="Pfam" id="PF12704"/>
    </source>
</evidence>
<keyword evidence="4 6" id="KW-1133">Transmembrane helix</keyword>
<dbReference type="GO" id="GO:0022857">
    <property type="term" value="F:transmembrane transporter activity"/>
    <property type="evidence" value="ECO:0007669"/>
    <property type="project" value="TreeGrafter"/>
</dbReference>
<protein>
    <submittedName>
        <fullName evidence="9">FtsX-like permease family protein</fullName>
    </submittedName>
</protein>
<feature type="domain" description="ABC3 transporter permease C-terminal" evidence="7">
    <location>
        <begin position="683"/>
        <end position="789"/>
    </location>
</feature>